<dbReference type="KEGG" id="bcom:BAUCODRAFT_303236"/>
<sequence>MAASVRVAGPPNSNFLVGYPGISATLPRIEGRVEIRPAAGVSAPVNVSLVTVSLQRRESINPAAESMIRSQLSSARKEMVDIVGKEMLLFRCPQGRESESVLIMDLPFVIFIPFGRGGEEIARRVPPASLQLDKRTAETWYEIVVTVQHSHAEQRKYAFPVPISRYDTLSTFGMYNRPESAERVSDHLVSLGITLPRWSYGPLDPVSVFIKLSPNPDWLSKAKKVTIQSITVGIEEEVIYNHEGDEPKRSVRVLAKHNQSVGVRMPEAGYCTNLGLVFPSRELRDGEGVLPRGKREFPMYAVSGFTTTGTLYKIEYYLTVKAKMSSARDIILRQPIVVCPFDHAGCKEEMEAIEQAARDAAHISQDNPMLPAATILKAGDPAGLRALGVTEVGRLKKPLIE</sequence>
<dbReference type="InterPro" id="IPR053060">
    <property type="entry name" value="Cytokinesis_Signaling_Reg"/>
</dbReference>
<dbReference type="OMA" id="PRIECQL"/>
<dbReference type="OrthoDB" id="4001642at2759"/>
<gene>
    <name evidence="2" type="ORF">BAUCODRAFT_303236</name>
</gene>
<dbReference type="GO" id="GO:0000917">
    <property type="term" value="P:division septum assembly"/>
    <property type="evidence" value="ECO:0007669"/>
    <property type="project" value="TreeGrafter"/>
</dbReference>
<accession>M2MYL3</accession>
<dbReference type="InterPro" id="IPR011022">
    <property type="entry name" value="Arrestin_C-like"/>
</dbReference>
<dbReference type="EMBL" id="KB445563">
    <property type="protein sequence ID" value="EMC91754.1"/>
    <property type="molecule type" value="Genomic_DNA"/>
</dbReference>
<dbReference type="PANTHER" id="PTHR36419:SF1">
    <property type="entry name" value="RHO1 GEF LOCALIZING PROTEIN 1"/>
    <property type="match status" value="1"/>
</dbReference>
<dbReference type="RefSeq" id="XP_007681202.1">
    <property type="nucleotide sequence ID" value="XM_007683012.1"/>
</dbReference>
<dbReference type="Proteomes" id="UP000011761">
    <property type="component" value="Unassembled WGS sequence"/>
</dbReference>
<organism evidence="2 3">
    <name type="scientific">Baudoinia panamericana (strain UAMH 10762)</name>
    <name type="common">Angels' share fungus</name>
    <name type="synonym">Baudoinia compniacensis (strain UAMH 10762)</name>
    <dbReference type="NCBI Taxonomy" id="717646"/>
    <lineage>
        <taxon>Eukaryota</taxon>
        <taxon>Fungi</taxon>
        <taxon>Dikarya</taxon>
        <taxon>Ascomycota</taxon>
        <taxon>Pezizomycotina</taxon>
        <taxon>Dothideomycetes</taxon>
        <taxon>Dothideomycetidae</taxon>
        <taxon>Mycosphaerellales</taxon>
        <taxon>Teratosphaeriaceae</taxon>
        <taxon>Baudoinia</taxon>
    </lineage>
</organism>
<dbReference type="STRING" id="717646.M2MYL3"/>
<evidence type="ECO:0000259" key="1">
    <source>
        <dbReference type="SMART" id="SM01017"/>
    </source>
</evidence>
<feature type="domain" description="Arrestin C-terminal-like" evidence="1">
    <location>
        <begin position="185"/>
        <end position="341"/>
    </location>
</feature>
<dbReference type="GeneID" id="19111197"/>
<dbReference type="AlphaFoldDB" id="M2MYL3"/>
<keyword evidence="3" id="KW-1185">Reference proteome</keyword>
<name>M2MYL3_BAUPA</name>
<evidence type="ECO:0000313" key="3">
    <source>
        <dbReference type="Proteomes" id="UP000011761"/>
    </source>
</evidence>
<dbReference type="HOGENOM" id="CLU_057565_0_0_1"/>
<dbReference type="SMART" id="SM01017">
    <property type="entry name" value="Arrestin_C"/>
    <property type="match status" value="1"/>
</dbReference>
<reference evidence="2 3" key="1">
    <citation type="journal article" date="2012" name="PLoS Pathog.">
        <title>Diverse lifestyles and strategies of plant pathogenesis encoded in the genomes of eighteen Dothideomycetes fungi.</title>
        <authorList>
            <person name="Ohm R.A."/>
            <person name="Feau N."/>
            <person name="Henrissat B."/>
            <person name="Schoch C.L."/>
            <person name="Horwitz B.A."/>
            <person name="Barry K.W."/>
            <person name="Condon B.J."/>
            <person name="Copeland A.C."/>
            <person name="Dhillon B."/>
            <person name="Glaser F."/>
            <person name="Hesse C.N."/>
            <person name="Kosti I."/>
            <person name="LaButti K."/>
            <person name="Lindquist E.A."/>
            <person name="Lucas S."/>
            <person name="Salamov A.A."/>
            <person name="Bradshaw R.E."/>
            <person name="Ciuffetti L."/>
            <person name="Hamelin R.C."/>
            <person name="Kema G.H.J."/>
            <person name="Lawrence C."/>
            <person name="Scott J.A."/>
            <person name="Spatafora J.W."/>
            <person name="Turgeon B.G."/>
            <person name="de Wit P.J.G.M."/>
            <person name="Zhong S."/>
            <person name="Goodwin S.B."/>
            <person name="Grigoriev I.V."/>
        </authorList>
    </citation>
    <scope>NUCLEOTIDE SEQUENCE [LARGE SCALE GENOMIC DNA]</scope>
    <source>
        <strain evidence="2 3">UAMH 10762</strain>
    </source>
</reference>
<evidence type="ECO:0000313" key="2">
    <source>
        <dbReference type="EMBL" id="EMC91754.1"/>
    </source>
</evidence>
<protein>
    <recommendedName>
        <fullName evidence="1">Arrestin C-terminal-like domain-containing protein</fullName>
    </recommendedName>
</protein>
<dbReference type="GO" id="GO:0000935">
    <property type="term" value="C:division septum"/>
    <property type="evidence" value="ECO:0007669"/>
    <property type="project" value="TreeGrafter"/>
</dbReference>
<dbReference type="eggNOG" id="ENOG502RX7P">
    <property type="taxonomic scope" value="Eukaryota"/>
</dbReference>
<dbReference type="Pfam" id="PF02752">
    <property type="entry name" value="Arrestin_C"/>
    <property type="match status" value="1"/>
</dbReference>
<dbReference type="PANTHER" id="PTHR36419">
    <property type="entry name" value="ARRESTIN FAMILY PROTEIN 1"/>
    <property type="match status" value="1"/>
</dbReference>
<proteinExistence type="predicted"/>